<keyword evidence="7" id="KW-1185">Reference proteome</keyword>
<name>A0A1Y1W310_9FUNG</name>
<dbReference type="SMART" id="SM00249">
    <property type="entry name" value="PHD"/>
    <property type="match status" value="1"/>
</dbReference>
<gene>
    <name evidence="6" type="ORF">DL89DRAFT_294466</name>
</gene>
<evidence type="ECO:0000259" key="5">
    <source>
        <dbReference type="SMART" id="SM00249"/>
    </source>
</evidence>
<sequence length="230" mass="24765">MDLYGQLLGLSADTYGSAVPPPQVHGSIGGVPESMAAVDGTSTPDVDESGGAEHPFQAQFDELAHLIASPPPVSMDHGQGLLTAGQAFSQNTDNCVCAENGGELNSDPMAPVIQCDSCCDYYHPECVQLPIVDARIIRFHQLSRQAGVIVDIPEFVPRGPKSYMCPGCCVNSGMPYAYGEIEHRLFYDLPHIGRSGMVKYLAAAILANRSEGFIHDPKWVDECERLLSID</sequence>
<evidence type="ECO:0000256" key="1">
    <source>
        <dbReference type="ARBA" id="ARBA00022723"/>
    </source>
</evidence>
<accession>A0A1Y1W310</accession>
<dbReference type="InterPro" id="IPR013083">
    <property type="entry name" value="Znf_RING/FYVE/PHD"/>
</dbReference>
<feature type="region of interest" description="Disordered" evidence="4">
    <location>
        <begin position="32"/>
        <end position="53"/>
    </location>
</feature>
<dbReference type="InterPro" id="IPR019787">
    <property type="entry name" value="Znf_PHD-finger"/>
</dbReference>
<evidence type="ECO:0000313" key="7">
    <source>
        <dbReference type="Proteomes" id="UP000193922"/>
    </source>
</evidence>
<organism evidence="6 7">
    <name type="scientific">Linderina pennispora</name>
    <dbReference type="NCBI Taxonomy" id="61395"/>
    <lineage>
        <taxon>Eukaryota</taxon>
        <taxon>Fungi</taxon>
        <taxon>Fungi incertae sedis</taxon>
        <taxon>Zoopagomycota</taxon>
        <taxon>Kickxellomycotina</taxon>
        <taxon>Kickxellomycetes</taxon>
        <taxon>Kickxellales</taxon>
        <taxon>Kickxellaceae</taxon>
        <taxon>Linderina</taxon>
    </lineage>
</organism>
<dbReference type="Pfam" id="PF00628">
    <property type="entry name" value="PHD"/>
    <property type="match status" value="1"/>
</dbReference>
<dbReference type="RefSeq" id="XP_040741775.1">
    <property type="nucleotide sequence ID" value="XM_040890518.1"/>
</dbReference>
<comment type="caution">
    <text evidence="6">The sequence shown here is derived from an EMBL/GenBank/DDBJ whole genome shotgun (WGS) entry which is preliminary data.</text>
</comment>
<keyword evidence="3" id="KW-0862">Zinc</keyword>
<dbReference type="Gene3D" id="3.30.40.10">
    <property type="entry name" value="Zinc/RING finger domain, C3HC4 (zinc finger)"/>
    <property type="match status" value="1"/>
</dbReference>
<dbReference type="InterPro" id="IPR019786">
    <property type="entry name" value="Zinc_finger_PHD-type_CS"/>
</dbReference>
<dbReference type="InterPro" id="IPR011011">
    <property type="entry name" value="Znf_FYVE_PHD"/>
</dbReference>
<keyword evidence="1" id="KW-0479">Metal-binding</keyword>
<protein>
    <recommendedName>
        <fullName evidence="5">Zinc finger PHD-type domain-containing protein</fullName>
    </recommendedName>
</protein>
<proteinExistence type="predicted"/>
<dbReference type="SUPFAM" id="SSF57903">
    <property type="entry name" value="FYVE/PHD zinc finger"/>
    <property type="match status" value="1"/>
</dbReference>
<dbReference type="GeneID" id="63807166"/>
<dbReference type="OrthoDB" id="1678912at2759"/>
<dbReference type="EMBL" id="MCFD01000011">
    <property type="protein sequence ID" value="ORX67929.1"/>
    <property type="molecule type" value="Genomic_DNA"/>
</dbReference>
<dbReference type="GO" id="GO:0008270">
    <property type="term" value="F:zinc ion binding"/>
    <property type="evidence" value="ECO:0007669"/>
    <property type="project" value="UniProtKB-KW"/>
</dbReference>
<feature type="domain" description="Zinc finger PHD-type" evidence="5">
    <location>
        <begin position="94"/>
        <end position="169"/>
    </location>
</feature>
<evidence type="ECO:0000256" key="3">
    <source>
        <dbReference type="ARBA" id="ARBA00022833"/>
    </source>
</evidence>
<evidence type="ECO:0000256" key="2">
    <source>
        <dbReference type="ARBA" id="ARBA00022771"/>
    </source>
</evidence>
<dbReference type="PROSITE" id="PS01359">
    <property type="entry name" value="ZF_PHD_1"/>
    <property type="match status" value="1"/>
</dbReference>
<evidence type="ECO:0000256" key="4">
    <source>
        <dbReference type="SAM" id="MobiDB-lite"/>
    </source>
</evidence>
<keyword evidence="2" id="KW-0863">Zinc-finger</keyword>
<evidence type="ECO:0000313" key="6">
    <source>
        <dbReference type="EMBL" id="ORX67929.1"/>
    </source>
</evidence>
<dbReference type="AlphaFoldDB" id="A0A1Y1W310"/>
<dbReference type="InterPro" id="IPR001965">
    <property type="entry name" value="Znf_PHD"/>
</dbReference>
<dbReference type="Proteomes" id="UP000193922">
    <property type="component" value="Unassembled WGS sequence"/>
</dbReference>
<reference evidence="6 7" key="1">
    <citation type="submission" date="2016-07" db="EMBL/GenBank/DDBJ databases">
        <title>Pervasive Adenine N6-methylation of Active Genes in Fungi.</title>
        <authorList>
            <consortium name="DOE Joint Genome Institute"/>
            <person name="Mondo S.J."/>
            <person name="Dannebaum R.O."/>
            <person name="Kuo R.C."/>
            <person name="Labutti K."/>
            <person name="Haridas S."/>
            <person name="Kuo A."/>
            <person name="Salamov A."/>
            <person name="Ahrendt S.R."/>
            <person name="Lipzen A."/>
            <person name="Sullivan W."/>
            <person name="Andreopoulos W.B."/>
            <person name="Clum A."/>
            <person name="Lindquist E."/>
            <person name="Daum C."/>
            <person name="Ramamoorthy G.K."/>
            <person name="Gryganskyi A."/>
            <person name="Culley D."/>
            <person name="Magnuson J.K."/>
            <person name="James T.Y."/>
            <person name="O'Malley M.A."/>
            <person name="Stajich J.E."/>
            <person name="Spatafora J.W."/>
            <person name="Visel A."/>
            <person name="Grigoriev I.V."/>
        </authorList>
    </citation>
    <scope>NUCLEOTIDE SEQUENCE [LARGE SCALE GENOMIC DNA]</scope>
    <source>
        <strain evidence="6 7">ATCC 12442</strain>
    </source>
</reference>